<protein>
    <recommendedName>
        <fullName evidence="3">TonB-dependent receptor</fullName>
    </recommendedName>
</protein>
<dbReference type="KEGG" id="ise:JBKA6_0874"/>
<reference evidence="1 2" key="1">
    <citation type="submission" date="2014-03" db="EMBL/GenBank/DDBJ databases">
        <title>complete genome sequence of Flavobacteriaceae bacterium JBKA-6.</title>
        <authorList>
            <person name="Takano T."/>
            <person name="Nakamura Y."/>
            <person name="Takuma S."/>
            <person name="Yasuike M."/>
            <person name="Matsuyama T."/>
            <person name="Sakai T."/>
            <person name="Fujiwara A."/>
            <person name="Kimoto K."/>
            <person name="Fukuda Y."/>
            <person name="Kondo H."/>
            <person name="Hirono I."/>
            <person name="Nakayasu C."/>
        </authorList>
    </citation>
    <scope>NUCLEOTIDE SEQUENCE [LARGE SCALE GENOMIC DNA]</scope>
    <source>
        <strain evidence="1 2">JBKA-6</strain>
    </source>
</reference>
<dbReference type="Proteomes" id="UP000243197">
    <property type="component" value="Chromosome"/>
</dbReference>
<evidence type="ECO:0000313" key="2">
    <source>
        <dbReference type="Proteomes" id="UP000243197"/>
    </source>
</evidence>
<evidence type="ECO:0008006" key="3">
    <source>
        <dbReference type="Google" id="ProtNLM"/>
    </source>
</evidence>
<dbReference type="OrthoDB" id="9812454at2"/>
<sequence>MSFSQEQLRLIDQNTKKSKEKIVRDTIGEMRYFTVKLDTVVIDTTITIKKHYKHNLIRRDLFNYSSFSNVGEHYNNLRYNSDFYSIPIIGTNKRIHYWDVGDVRYYDVKLPFTEIFYLEGIEEGQSASGTLSGSSSKKFNIAVTYKGNDSKGDYNFSRCESTNFVASSHYSGDVYGIKTHYAYQIFSNRENGGLTKESRKSEFESGELEYVDNRRLLKTNFTDQSKVETALSGKRFYFEHYLDFLQGEDIDHSLQLKHIFKRNKNHYLYKDVSSKETGPIYMADVINETSTNDSLGIMNQYNSVIVEYKKIKHFSISVGLAHNKTIYGNDSIQTDFLQRQWDIEDEIAKDHNANDQKKDGKKAEKKEDKINVIKAQELKNIFIDKELNTRGTTYISNASFKVHSSIFNLNVNASYNFKGLFKGAFEIDTKVDFPLSKSREIQVGLNIHEQYPQINQMLYFSNYDRFNWSNDFGLISNKNLYINWSDKVLGKLGFKLNKIRNYVYFDLSSEPKKHSHPINIFELEYDGKIEYMQFSLDNRAVYQRVIGSNVIRIPNFIIRNSLYYTGELFDNALKFQTGITHKYFSEYRSNSFNTLLNEFHLQNESKIGNYSVFDIFFNAKVRTMRIFIRIEHIDSFDEKHLGLRIRFNKKYNYYSAPGYPYRDWFIRWGVVWNLFS</sequence>
<dbReference type="Pfam" id="PF14121">
    <property type="entry name" value="Porin_10"/>
    <property type="match status" value="1"/>
</dbReference>
<dbReference type="InterPro" id="IPR025631">
    <property type="entry name" value="Porin_10"/>
</dbReference>
<organism evidence="1 2">
    <name type="scientific">Ichthyobacterium seriolicida</name>
    <dbReference type="NCBI Taxonomy" id="242600"/>
    <lineage>
        <taxon>Bacteria</taxon>
        <taxon>Pseudomonadati</taxon>
        <taxon>Bacteroidota</taxon>
        <taxon>Flavobacteriia</taxon>
        <taxon>Flavobacteriales</taxon>
        <taxon>Ichthyobacteriaceae</taxon>
        <taxon>Ichthyobacterium</taxon>
    </lineage>
</organism>
<proteinExistence type="predicted"/>
<accession>A0A1J1DYC4</accession>
<gene>
    <name evidence="1" type="ORF">JBKA6_0874</name>
</gene>
<name>A0A1J1DYC4_9FLAO</name>
<dbReference type="EMBL" id="AP014564">
    <property type="protein sequence ID" value="BAV94887.1"/>
    <property type="molecule type" value="Genomic_DNA"/>
</dbReference>
<dbReference type="RefSeq" id="WP_157776943.1">
    <property type="nucleotide sequence ID" value="NZ_AP014564.1"/>
</dbReference>
<evidence type="ECO:0000313" key="1">
    <source>
        <dbReference type="EMBL" id="BAV94887.1"/>
    </source>
</evidence>
<dbReference type="AlphaFoldDB" id="A0A1J1DYC4"/>
<keyword evidence="2" id="KW-1185">Reference proteome</keyword>